<reference evidence="2" key="1">
    <citation type="submission" date="2022-07" db="EMBL/GenBank/DDBJ databases">
        <title>The genome of Lyophyllum shimeji provides insight into the initial evolution of ectomycorrhizal fungal genome.</title>
        <authorList>
            <person name="Kobayashi Y."/>
            <person name="Shibata T."/>
            <person name="Hirakawa H."/>
            <person name="Shigenobu S."/>
            <person name="Nishiyama T."/>
            <person name="Yamada A."/>
            <person name="Hasebe M."/>
            <person name="Kawaguchi M."/>
        </authorList>
    </citation>
    <scope>NUCLEOTIDE SEQUENCE</scope>
    <source>
        <strain evidence="2">AT787</strain>
    </source>
</reference>
<gene>
    <name evidence="2" type="ORF">LshimejAT787_0101890</name>
</gene>
<dbReference type="AlphaFoldDB" id="A0A9P3PC90"/>
<accession>A0A9P3PC90</accession>
<keyword evidence="3" id="KW-1185">Reference proteome</keyword>
<organism evidence="2 3">
    <name type="scientific">Lyophyllum shimeji</name>
    <name type="common">Hon-shimeji</name>
    <name type="synonym">Tricholoma shimeji</name>
    <dbReference type="NCBI Taxonomy" id="47721"/>
    <lineage>
        <taxon>Eukaryota</taxon>
        <taxon>Fungi</taxon>
        <taxon>Dikarya</taxon>
        <taxon>Basidiomycota</taxon>
        <taxon>Agaricomycotina</taxon>
        <taxon>Agaricomycetes</taxon>
        <taxon>Agaricomycetidae</taxon>
        <taxon>Agaricales</taxon>
        <taxon>Tricholomatineae</taxon>
        <taxon>Lyophyllaceae</taxon>
        <taxon>Lyophyllum</taxon>
    </lineage>
</organism>
<sequence length="213" mass="24266">MGMMFHSFETYRTTCSDTDSCLSNLAPSLTIGLRGGLLALGVFMLAVYLRIIEFVECAHGVGVSLHIEDLDTQRKAAFHFVFLRPSQQVPSQFRSLRAKVHFAKISPDIWELVYSGTFFQLRGVGWTCRFVRLVSVPRQAPNARTRPNAWYSHLICDLCVRHPIGRLLRIWTDVLSISFCDLPINDYGAMKTNASLLSRKIRQDHRFSRSLTV</sequence>
<name>A0A9P3PC90_LYOSH</name>
<comment type="caution">
    <text evidence="2">The sequence shown here is derived from an EMBL/GenBank/DDBJ whole genome shotgun (WGS) entry which is preliminary data.</text>
</comment>
<dbReference type="Proteomes" id="UP001063166">
    <property type="component" value="Unassembled WGS sequence"/>
</dbReference>
<keyword evidence="1" id="KW-0812">Transmembrane</keyword>
<evidence type="ECO:0000256" key="1">
    <source>
        <dbReference type="SAM" id="Phobius"/>
    </source>
</evidence>
<keyword evidence="1" id="KW-1133">Transmembrane helix</keyword>
<protein>
    <submittedName>
        <fullName evidence="2">Uncharacterized protein</fullName>
    </submittedName>
</protein>
<keyword evidence="1" id="KW-0472">Membrane</keyword>
<proteinExistence type="predicted"/>
<evidence type="ECO:0000313" key="2">
    <source>
        <dbReference type="EMBL" id="GLB33305.1"/>
    </source>
</evidence>
<dbReference type="EMBL" id="BRPK01000001">
    <property type="protein sequence ID" value="GLB33305.1"/>
    <property type="molecule type" value="Genomic_DNA"/>
</dbReference>
<feature type="transmembrane region" description="Helical" evidence="1">
    <location>
        <begin position="31"/>
        <end position="49"/>
    </location>
</feature>
<evidence type="ECO:0000313" key="3">
    <source>
        <dbReference type="Proteomes" id="UP001063166"/>
    </source>
</evidence>